<dbReference type="SUPFAM" id="SSF55874">
    <property type="entry name" value="ATPase domain of HSP90 chaperone/DNA topoisomerase II/histidine kinase"/>
    <property type="match status" value="1"/>
</dbReference>
<dbReference type="SUPFAM" id="SSF47384">
    <property type="entry name" value="Homodimeric domain of signal transducing histidine kinase"/>
    <property type="match status" value="1"/>
</dbReference>
<keyword evidence="7 15" id="KW-0812">Transmembrane</keyword>
<feature type="transmembrane region" description="Helical" evidence="15">
    <location>
        <begin position="267"/>
        <end position="290"/>
    </location>
</feature>
<evidence type="ECO:0000256" key="10">
    <source>
        <dbReference type="ARBA" id="ARBA00022840"/>
    </source>
</evidence>
<dbReference type="CDD" id="cd00082">
    <property type="entry name" value="HisKA"/>
    <property type="match status" value="1"/>
</dbReference>
<evidence type="ECO:0000313" key="18">
    <source>
        <dbReference type="Proteomes" id="UP001317742"/>
    </source>
</evidence>
<keyword evidence="5" id="KW-0597">Phosphoprotein</keyword>
<comment type="catalytic activity">
    <reaction evidence="1">
        <text>ATP + protein L-histidine = ADP + protein N-phospho-L-histidine.</text>
        <dbReference type="EC" id="2.7.13.3"/>
    </reaction>
</comment>
<evidence type="ECO:0000256" key="14">
    <source>
        <dbReference type="SAM" id="Coils"/>
    </source>
</evidence>
<keyword evidence="4" id="KW-1003">Cell membrane</keyword>
<dbReference type="PRINTS" id="PR00344">
    <property type="entry name" value="BCTRLSENSOR"/>
</dbReference>
<comment type="subcellular location">
    <subcellularLocation>
        <location evidence="2">Cell membrane</location>
        <topology evidence="2">Multi-pass membrane protein</topology>
    </subcellularLocation>
</comment>
<dbReference type="Gene3D" id="3.30.565.10">
    <property type="entry name" value="Histidine kinase-like ATPase, C-terminal domain"/>
    <property type="match status" value="1"/>
</dbReference>
<dbReference type="InterPro" id="IPR003594">
    <property type="entry name" value="HATPase_dom"/>
</dbReference>
<keyword evidence="9 17" id="KW-0418">Kinase</keyword>
<evidence type="ECO:0000256" key="11">
    <source>
        <dbReference type="ARBA" id="ARBA00022989"/>
    </source>
</evidence>
<dbReference type="Gene3D" id="1.10.287.130">
    <property type="match status" value="1"/>
</dbReference>
<feature type="domain" description="Histidine kinase" evidence="16">
    <location>
        <begin position="327"/>
        <end position="551"/>
    </location>
</feature>
<evidence type="ECO:0000256" key="12">
    <source>
        <dbReference type="ARBA" id="ARBA00023012"/>
    </source>
</evidence>
<keyword evidence="13 15" id="KW-0472">Membrane</keyword>
<evidence type="ECO:0000256" key="3">
    <source>
        <dbReference type="ARBA" id="ARBA00012438"/>
    </source>
</evidence>
<dbReference type="Proteomes" id="UP001317742">
    <property type="component" value="Chromosome"/>
</dbReference>
<dbReference type="EMBL" id="AP026709">
    <property type="protein sequence ID" value="BDQ37020.1"/>
    <property type="molecule type" value="Genomic_DNA"/>
</dbReference>
<evidence type="ECO:0000256" key="5">
    <source>
        <dbReference type="ARBA" id="ARBA00022553"/>
    </source>
</evidence>
<dbReference type="Pfam" id="PF02743">
    <property type="entry name" value="dCache_1"/>
    <property type="match status" value="1"/>
</dbReference>
<evidence type="ECO:0000256" key="15">
    <source>
        <dbReference type="SAM" id="Phobius"/>
    </source>
</evidence>
<evidence type="ECO:0000256" key="2">
    <source>
        <dbReference type="ARBA" id="ARBA00004651"/>
    </source>
</evidence>
<dbReference type="EC" id="2.7.13.3" evidence="3"/>
<name>A0ABM8AZZ7_9BACT</name>
<feature type="coiled-coil region" evidence="14">
    <location>
        <begin position="291"/>
        <end position="318"/>
    </location>
</feature>
<evidence type="ECO:0000256" key="7">
    <source>
        <dbReference type="ARBA" id="ARBA00022692"/>
    </source>
</evidence>
<evidence type="ECO:0000259" key="16">
    <source>
        <dbReference type="PROSITE" id="PS50109"/>
    </source>
</evidence>
<accession>A0ABM8AZZ7</accession>
<dbReference type="InterPro" id="IPR036890">
    <property type="entry name" value="HATPase_C_sf"/>
</dbReference>
<dbReference type="Gene3D" id="3.30.450.20">
    <property type="entry name" value="PAS domain"/>
    <property type="match status" value="1"/>
</dbReference>
<evidence type="ECO:0000256" key="4">
    <source>
        <dbReference type="ARBA" id="ARBA00022475"/>
    </source>
</evidence>
<dbReference type="InterPro" id="IPR003661">
    <property type="entry name" value="HisK_dim/P_dom"/>
</dbReference>
<dbReference type="InterPro" id="IPR033479">
    <property type="entry name" value="dCache_1"/>
</dbReference>
<keyword evidence="11 15" id="KW-1133">Transmembrane helix</keyword>
<dbReference type="PANTHER" id="PTHR43065:SF10">
    <property type="entry name" value="PEROXIDE STRESS-ACTIVATED HISTIDINE KINASE MAK3"/>
    <property type="match status" value="1"/>
</dbReference>
<evidence type="ECO:0000256" key="13">
    <source>
        <dbReference type="ARBA" id="ARBA00023136"/>
    </source>
</evidence>
<dbReference type="PANTHER" id="PTHR43065">
    <property type="entry name" value="SENSOR HISTIDINE KINASE"/>
    <property type="match status" value="1"/>
</dbReference>
<dbReference type="GO" id="GO:0016301">
    <property type="term" value="F:kinase activity"/>
    <property type="evidence" value="ECO:0007669"/>
    <property type="project" value="UniProtKB-KW"/>
</dbReference>
<sequence>MFTGVHRLLFISMIIVPAVPLFLAAVIGFYSYVETTKNFATNAIEQVAIDHRNMIVGFLDERRADLETILALTSVDALSGAAGQAEISRILHASGNVFQDMGVIDPEGRQTAYSGPYDLVGKFYSDTAWYREAVKQGYYVSDVFLGYRNVPHFVVAVARRIQGQVWVLRASIDSNQFGRLVEQVSIGDSGEAYILNRDGIFQTDRRSYGELLERDAFSYPTHDESVMAFTGKEQDVEYLFASATMNDGKWRLIVRQKKEEAFQSTMAASYTVLLILVCGGGVIIFLAVIVSRRVLDTLQRQAEEVDILENQLLQAARLAELGEMAAGFAHEINNPLQVMKTDTALLELTLSDLVEKGTDADLCAEAQEVVDQFSIQIGRCAAITREILRFGRHDAPELQPVVLTTYIPEVGAMIQAKAEVHGIRLQFEVDDKSPTIAADPGQLQQVMINLLNNAIYAVVDRHGTEGGEICVSVKNIQGSAVIRVADNGTGMSKDIQNKIFLPFYTTKPPGQGTGMGLPVSHTIIDSLGGELNVESVRGEGTTFVITLPGLSNRR</sequence>
<organism evidence="17 18">
    <name type="scientific">Pseudodesulfovibrio nedwellii</name>
    <dbReference type="NCBI Taxonomy" id="2973072"/>
    <lineage>
        <taxon>Bacteria</taxon>
        <taxon>Pseudomonadati</taxon>
        <taxon>Thermodesulfobacteriota</taxon>
        <taxon>Desulfovibrionia</taxon>
        <taxon>Desulfovibrionales</taxon>
        <taxon>Desulfovibrionaceae</taxon>
    </lineage>
</organism>
<proteinExistence type="predicted"/>
<dbReference type="PROSITE" id="PS50109">
    <property type="entry name" value="HIS_KIN"/>
    <property type="match status" value="1"/>
</dbReference>
<dbReference type="InterPro" id="IPR005467">
    <property type="entry name" value="His_kinase_dom"/>
</dbReference>
<keyword evidence="14" id="KW-0175">Coiled coil</keyword>
<evidence type="ECO:0000256" key="8">
    <source>
        <dbReference type="ARBA" id="ARBA00022741"/>
    </source>
</evidence>
<keyword evidence="10" id="KW-0067">ATP-binding</keyword>
<dbReference type="SMART" id="SM00387">
    <property type="entry name" value="HATPase_c"/>
    <property type="match status" value="1"/>
</dbReference>
<protein>
    <recommendedName>
        <fullName evidence="3">histidine kinase</fullName>
        <ecNumber evidence="3">2.7.13.3</ecNumber>
    </recommendedName>
</protein>
<dbReference type="CDD" id="cd12914">
    <property type="entry name" value="PDC1_DGC_like"/>
    <property type="match status" value="1"/>
</dbReference>
<evidence type="ECO:0000256" key="9">
    <source>
        <dbReference type="ARBA" id="ARBA00022777"/>
    </source>
</evidence>
<evidence type="ECO:0000256" key="1">
    <source>
        <dbReference type="ARBA" id="ARBA00000085"/>
    </source>
</evidence>
<keyword evidence="8" id="KW-0547">Nucleotide-binding</keyword>
<keyword evidence="6" id="KW-0808">Transferase</keyword>
<reference evidence="17 18" key="1">
    <citation type="submission" date="2022-08" db="EMBL/GenBank/DDBJ databases">
        <title>Genome Sequence of the sulphate-reducing bacterium, Pseudodesulfovibrio sp. SYK.</title>
        <authorList>
            <person name="Kondo R."/>
            <person name="Kataoka T."/>
        </authorList>
    </citation>
    <scope>NUCLEOTIDE SEQUENCE [LARGE SCALE GENOMIC DNA]</scope>
    <source>
        <strain evidence="17 18">SYK</strain>
    </source>
</reference>
<gene>
    <name evidence="17" type="ORF">SYK_13800</name>
</gene>
<keyword evidence="12" id="KW-0902">Two-component regulatory system</keyword>
<dbReference type="SMART" id="SM00388">
    <property type="entry name" value="HisKA"/>
    <property type="match status" value="1"/>
</dbReference>
<dbReference type="InterPro" id="IPR036097">
    <property type="entry name" value="HisK_dim/P_sf"/>
</dbReference>
<dbReference type="Pfam" id="PF02518">
    <property type="entry name" value="HATPase_c"/>
    <property type="match status" value="1"/>
</dbReference>
<dbReference type="InterPro" id="IPR004358">
    <property type="entry name" value="Sig_transdc_His_kin-like_C"/>
</dbReference>
<keyword evidence="18" id="KW-1185">Reference proteome</keyword>
<evidence type="ECO:0000256" key="6">
    <source>
        <dbReference type="ARBA" id="ARBA00022679"/>
    </source>
</evidence>
<evidence type="ECO:0000313" key="17">
    <source>
        <dbReference type="EMBL" id="BDQ37020.1"/>
    </source>
</evidence>
<feature type="transmembrane region" description="Helical" evidence="15">
    <location>
        <begin position="7"/>
        <end position="33"/>
    </location>
</feature>